<dbReference type="EC" id="2.7.11.1" evidence="5"/>
<dbReference type="Pfam" id="PF00433">
    <property type="entry name" value="Pkinase_C"/>
    <property type="match status" value="1"/>
</dbReference>
<dbReference type="EMBL" id="UXUI01008163">
    <property type="protein sequence ID" value="VDD90682.1"/>
    <property type="molecule type" value="Genomic_DNA"/>
</dbReference>
<dbReference type="CDD" id="cd20809">
    <property type="entry name" value="C1_MRCK"/>
    <property type="match status" value="1"/>
</dbReference>
<feature type="compositionally biased region" description="Polar residues" evidence="22">
    <location>
        <begin position="1620"/>
        <end position="1629"/>
    </location>
</feature>
<comment type="catalytic activity">
    <reaction evidence="18">
        <text>L-threonyl-[protein] + ATP = O-phospho-L-threonyl-[protein] + ADP + H(+)</text>
        <dbReference type="Rhea" id="RHEA:46608"/>
        <dbReference type="Rhea" id="RHEA-COMP:11060"/>
        <dbReference type="Rhea" id="RHEA-COMP:11605"/>
        <dbReference type="ChEBI" id="CHEBI:15378"/>
        <dbReference type="ChEBI" id="CHEBI:30013"/>
        <dbReference type="ChEBI" id="CHEBI:30616"/>
        <dbReference type="ChEBI" id="CHEBI:61977"/>
        <dbReference type="ChEBI" id="CHEBI:456216"/>
        <dbReference type="EC" id="2.7.11.1"/>
    </reaction>
</comment>
<dbReference type="PROSITE" id="PS00479">
    <property type="entry name" value="ZF_DAG_PE_1"/>
    <property type="match status" value="1"/>
</dbReference>
<dbReference type="SMART" id="SM00220">
    <property type="entry name" value="S_TKc"/>
    <property type="match status" value="1"/>
</dbReference>
<dbReference type="InterPro" id="IPR017892">
    <property type="entry name" value="Pkinase_C"/>
</dbReference>
<evidence type="ECO:0000256" key="17">
    <source>
        <dbReference type="ARBA" id="ARBA00023273"/>
    </source>
</evidence>
<dbReference type="Gene3D" id="2.30.29.30">
    <property type="entry name" value="Pleckstrin-homology domain (PH domain)/Phosphotyrosine-binding domain (PTB)"/>
    <property type="match status" value="1"/>
</dbReference>
<dbReference type="Gene3D" id="1.10.510.10">
    <property type="entry name" value="Transferase(Phosphotransferase) domain 1"/>
    <property type="match status" value="1"/>
</dbReference>
<dbReference type="Pfam" id="PF00130">
    <property type="entry name" value="C1_1"/>
    <property type="match status" value="1"/>
</dbReference>
<dbReference type="PROSITE" id="PS00107">
    <property type="entry name" value="PROTEIN_KINASE_ATP"/>
    <property type="match status" value="1"/>
</dbReference>
<dbReference type="Pfam" id="PF00780">
    <property type="entry name" value="CNH"/>
    <property type="match status" value="1"/>
</dbReference>
<feature type="region of interest" description="Disordered" evidence="22">
    <location>
        <begin position="1677"/>
        <end position="1703"/>
    </location>
</feature>
<dbReference type="InterPro" id="IPR008271">
    <property type="entry name" value="Ser/Thr_kinase_AS"/>
</dbReference>
<evidence type="ECO:0000256" key="22">
    <source>
        <dbReference type="SAM" id="MobiDB-lite"/>
    </source>
</evidence>
<evidence type="ECO:0000256" key="1">
    <source>
        <dbReference type="ARBA" id="ARBA00001946"/>
    </source>
</evidence>
<gene>
    <name evidence="29" type="ORF">EVEC_LOCUS5433</name>
</gene>
<dbReference type="SMART" id="SM00233">
    <property type="entry name" value="PH"/>
    <property type="match status" value="1"/>
</dbReference>
<keyword evidence="9" id="KW-0808">Transferase</keyword>
<dbReference type="PROSITE" id="PS51285">
    <property type="entry name" value="AGC_KINASE_CTER"/>
    <property type="match status" value="1"/>
</dbReference>
<feature type="coiled-coil region" evidence="21">
    <location>
        <begin position="427"/>
        <end position="779"/>
    </location>
</feature>
<dbReference type="GO" id="GO:0030027">
    <property type="term" value="C:lamellipodium"/>
    <property type="evidence" value="ECO:0007669"/>
    <property type="project" value="UniProtKB-SubCell"/>
</dbReference>
<dbReference type="GO" id="GO:0005524">
    <property type="term" value="F:ATP binding"/>
    <property type="evidence" value="ECO:0007669"/>
    <property type="project" value="UniProtKB-UniRule"/>
</dbReference>
<feature type="region of interest" description="Disordered" evidence="22">
    <location>
        <begin position="1716"/>
        <end position="1757"/>
    </location>
</feature>
<keyword evidence="15 20" id="KW-0067">ATP-binding</keyword>
<dbReference type="SMART" id="SM00133">
    <property type="entry name" value="S_TK_X"/>
    <property type="match status" value="1"/>
</dbReference>
<dbReference type="FunFam" id="1.10.510.10:FF:000014">
    <property type="entry name" value="Non-specific serine/threonine protein kinase"/>
    <property type="match status" value="1"/>
</dbReference>
<keyword evidence="13" id="KW-0418">Kinase</keyword>
<evidence type="ECO:0000259" key="26">
    <source>
        <dbReference type="PROSITE" id="PS50108"/>
    </source>
</evidence>
<dbReference type="InterPro" id="IPR017441">
    <property type="entry name" value="Protein_kinase_ATP_BS"/>
</dbReference>
<dbReference type="PROSITE" id="PS50081">
    <property type="entry name" value="ZF_DAG_PE_2"/>
    <property type="match status" value="1"/>
</dbReference>
<feature type="coiled-coil region" evidence="21">
    <location>
        <begin position="865"/>
        <end position="927"/>
    </location>
</feature>
<dbReference type="Pfam" id="PF08826">
    <property type="entry name" value="DMPK_coil"/>
    <property type="match status" value="1"/>
</dbReference>
<feature type="compositionally biased region" description="Polar residues" evidence="22">
    <location>
        <begin position="825"/>
        <end position="849"/>
    </location>
</feature>
<dbReference type="FunFam" id="3.30.200.20:FF:001055">
    <property type="entry name" value="Serine/threonine-protein kinase MRCK beta"/>
    <property type="match status" value="1"/>
</dbReference>
<evidence type="ECO:0000256" key="20">
    <source>
        <dbReference type="PROSITE-ProRule" id="PRU10141"/>
    </source>
</evidence>
<dbReference type="PROSITE" id="PS50219">
    <property type="entry name" value="CNH"/>
    <property type="match status" value="1"/>
</dbReference>
<feature type="compositionally biased region" description="Low complexity" evidence="22">
    <location>
        <begin position="1716"/>
        <end position="1727"/>
    </location>
</feature>
<dbReference type="STRING" id="51028.A0A158QAL9"/>
<comment type="similarity">
    <text evidence="4">Belongs to the protein kinase superfamily. AGC Ser/Thr protein kinase family. DMPK subfamily.</text>
</comment>
<feature type="domain" description="AGC-kinase C-terminal" evidence="28">
    <location>
        <begin position="346"/>
        <end position="418"/>
    </location>
</feature>
<feature type="binding site" evidence="20">
    <location>
        <position position="109"/>
    </location>
    <ligand>
        <name>ATP</name>
        <dbReference type="ChEBI" id="CHEBI:30616"/>
    </ligand>
</feature>
<dbReference type="PROSITE" id="PS50011">
    <property type="entry name" value="PROTEIN_KINASE_DOM"/>
    <property type="match status" value="1"/>
</dbReference>
<dbReference type="OrthoDB" id="2156623at2759"/>
<dbReference type="InterPro" id="IPR000961">
    <property type="entry name" value="AGC-kinase_C"/>
</dbReference>
<evidence type="ECO:0000256" key="3">
    <source>
        <dbReference type="ARBA" id="ARBA00004510"/>
    </source>
</evidence>
<dbReference type="InterPro" id="IPR001180">
    <property type="entry name" value="CNH_dom"/>
</dbReference>
<comment type="cofactor">
    <cofactor evidence="1">
        <name>Mg(2+)</name>
        <dbReference type="ChEBI" id="CHEBI:18420"/>
    </cofactor>
</comment>
<dbReference type="SUPFAM" id="SSF56112">
    <property type="entry name" value="Protein kinase-like (PK-like)"/>
    <property type="match status" value="1"/>
</dbReference>
<evidence type="ECO:0000256" key="21">
    <source>
        <dbReference type="SAM" id="Coils"/>
    </source>
</evidence>
<dbReference type="InterPro" id="IPR050839">
    <property type="entry name" value="Rho-assoc_Ser/Thr_Kinase"/>
</dbReference>
<dbReference type="InterPro" id="IPR014930">
    <property type="entry name" value="Myotonic_dystrophy_kinase_coil"/>
</dbReference>
<dbReference type="Proteomes" id="UP000274131">
    <property type="component" value="Unassembled WGS sequence"/>
</dbReference>
<dbReference type="GO" id="GO:0031032">
    <property type="term" value="P:actomyosin structure organization"/>
    <property type="evidence" value="ECO:0007669"/>
    <property type="project" value="TreeGrafter"/>
</dbReference>
<evidence type="ECO:0000256" key="10">
    <source>
        <dbReference type="ARBA" id="ARBA00022723"/>
    </source>
</evidence>
<dbReference type="InterPro" id="IPR057529">
    <property type="entry name" value="MRCK/ROCK_PH"/>
</dbReference>
<evidence type="ECO:0000256" key="14">
    <source>
        <dbReference type="ARBA" id="ARBA00022833"/>
    </source>
</evidence>
<dbReference type="SMART" id="SM00285">
    <property type="entry name" value="PBD"/>
    <property type="match status" value="1"/>
</dbReference>
<feature type="region of interest" description="Disordered" evidence="22">
    <location>
        <begin position="1213"/>
        <end position="1234"/>
    </location>
</feature>
<keyword evidence="8" id="KW-0597">Phosphoprotein</keyword>
<evidence type="ECO:0000256" key="4">
    <source>
        <dbReference type="ARBA" id="ARBA00005719"/>
    </source>
</evidence>
<feature type="domain" description="Protein kinase" evidence="24">
    <location>
        <begin position="80"/>
        <end position="345"/>
    </location>
</feature>
<evidence type="ECO:0000256" key="8">
    <source>
        <dbReference type="ARBA" id="ARBA00022553"/>
    </source>
</evidence>
<feature type="compositionally biased region" description="Basic and acidic residues" evidence="22">
    <location>
        <begin position="1640"/>
        <end position="1655"/>
    </location>
</feature>
<dbReference type="CDD" id="cd01243">
    <property type="entry name" value="PH_MRCK"/>
    <property type="match status" value="1"/>
</dbReference>
<evidence type="ECO:0000256" key="19">
    <source>
        <dbReference type="ARBA" id="ARBA00048679"/>
    </source>
</evidence>
<dbReference type="SUPFAM" id="SSF57889">
    <property type="entry name" value="Cysteine-rich domain"/>
    <property type="match status" value="1"/>
</dbReference>
<feature type="region of interest" description="Disordered" evidence="22">
    <location>
        <begin position="1620"/>
        <end position="1660"/>
    </location>
</feature>
<dbReference type="SMART" id="SM00109">
    <property type="entry name" value="C1"/>
    <property type="match status" value="1"/>
</dbReference>
<feature type="compositionally biased region" description="Low complexity" evidence="22">
    <location>
        <begin position="1690"/>
        <end position="1703"/>
    </location>
</feature>
<dbReference type="SUPFAM" id="SSF50729">
    <property type="entry name" value="PH domain-like"/>
    <property type="match status" value="1"/>
</dbReference>
<dbReference type="GO" id="GO:0008270">
    <property type="term" value="F:zinc ion binding"/>
    <property type="evidence" value="ECO:0007669"/>
    <property type="project" value="UniProtKB-KW"/>
</dbReference>
<accession>A0A158QAL9</accession>
<evidence type="ECO:0000313" key="30">
    <source>
        <dbReference type="Proteomes" id="UP000274131"/>
    </source>
</evidence>
<feature type="compositionally biased region" description="Low complexity" evidence="22">
    <location>
        <begin position="1220"/>
        <end position="1232"/>
    </location>
</feature>
<dbReference type="PANTHER" id="PTHR22988">
    <property type="entry name" value="MYOTONIC DYSTROPHY S/T KINASE-RELATED"/>
    <property type="match status" value="1"/>
</dbReference>
<dbReference type="Gene3D" id="3.30.200.20">
    <property type="entry name" value="Phosphorylase Kinase, domain 1"/>
    <property type="match status" value="1"/>
</dbReference>
<evidence type="ECO:0000256" key="13">
    <source>
        <dbReference type="ARBA" id="ARBA00022777"/>
    </source>
</evidence>
<keyword evidence="10" id="KW-0479">Metal-binding</keyword>
<dbReference type="InterPro" id="IPR046349">
    <property type="entry name" value="C1-like_sf"/>
</dbReference>
<evidence type="ECO:0000256" key="5">
    <source>
        <dbReference type="ARBA" id="ARBA00012513"/>
    </source>
</evidence>
<dbReference type="WBParaSite" id="EVEC_0000582201-mRNA-1">
    <property type="protein sequence ID" value="EVEC_0000582201-mRNA-1"/>
    <property type="gene ID" value="EVEC_0000582201"/>
</dbReference>
<keyword evidence="30" id="KW-1185">Reference proteome</keyword>
<evidence type="ECO:0000256" key="2">
    <source>
        <dbReference type="ARBA" id="ARBA00004496"/>
    </source>
</evidence>
<sequence>MALVRDAGCERLKKLEECYLSAVHHEDALSIEALLDSLICLFDECCSSTLRKEKNIADFVEYVKPIVVKAKALRLCREDFEVLKVIGRGAFGEVAVVRMRNTERVYAMKILNKWEMLKRAETACFKEERDVLVYGDRRWITNLHYAFQDERNLYLIMDYYVGGDLLTLLSKFEVRIPEDMARFYVAEMVLAIDSVHRLGYVHRDIKPDNVLLDINGHIRLADFGSCLKLLPDGTVHSNVAVGTPDYISPEILRAMEDGRGRYGAECDWWSLGICMYEMLYGLAPFYAESLVETYGKIMSHQEMLDFPDDIDVSDEAKDLMKRLICPRETRLGQNGFTDFASHPYFSCIDWDKIREMDAPYKPEVSSPTDTSNFDIEACSPDFTPCDTKPPNVTAPFTGHHLPFIGFTYTHDSLLSDCKNLLPVSSEVKSEDASYNELNAKIQRLEQEKNEIAEKLREANLLVQAKNVGNSAGEENVVDVTAYEQTIAQLKDEIQILKKRLAEESSASQRPAKEISQEELEKKLKELKEKNRQLILEKQELQRDLEETSERLTIQTRELKEAIKHRDLAKQDYDELNTALLDERDKSKKLEKQFKEKEAESSQLRQKVDAFKVDLRKAESVRQEASAAAERLQQDLTSERMLRETLQTKLASQDSKNESEEVSRLNAEIEKLNARYAEMMESEEKKRAQTVEYWQAQVTDLRNSVDQQQVEIQKMKERHEEETVEWRTKHEEQIANIEVSLYDRRQKMLEEENVRTARENEELRNELMKLEAELGVRMQNASLSNTAGLNGNQLQELLQWVNDEKDARESLQNLASRLHGDVESLKMQQSSSANRGSYTNGTPLSGTSERSGWGSRRMNKQTKIELLEAQQALQSEIRAKQQLMEELKNTRSAYLATKQRLDEAENRVTSQTREIEKLLEEKDQLSRSFAQHSDFTDQNSSFFNVVGEPNLDRMPANIRGLSHRDSYGSQLSANASDYEISNTSLLRHQQLIKQQSYSNMSPVHTMATYENARLHTPTPSTASTLVIGTQGRGASPKVIQSLNNALNGKGHRFSHIHLQAPSKCGHCTSILVGLDRQGLFCQDCQYACHVNCAPKVPSICPVPPEARRPLGIDPQKGVGTAYEGLVKTPKPGGVKRGWQSTYVVVCDFKLYLYDCNVDKHGKAIDIRPVIRQVLDMRDTDFTVTGVTESDVIHASRTDLPKIFRVTTSQIHGTLPSLGNNTTSSTSSSGSTGSEGPVARQYTLLMADNNEEKTKWVIALNELKSLLRKSKLPDKSAFMVKEVFDSYTLRELRNVQCAAIIDKTRVVMGFVDHGLFTVDLDRETLTPVGGERENNKRTVEHVEYNAEEQLIIAMLGPQKDRHIRVIPTAALDGRDLKWIKVSDTKGCHLMTVGAGNSSDPCHYFCAAVKKTVLVFLIDRSEKRHRKMRELAMPGQPQTLSIIQGKLCVGYPSGFRMWDLIDNTTTALVNLEDASLQFLNQTLYDAQLIVNVSGYEQKEFLLVFSRLGVYVLLKASYYTTKSRRCRSQELMFPSEATAGGFVCSPPHLCVYSEHQIDVFNVSTAEWVQTINLRKAFPLTKDGVLSVCMVNDLPYVVLLSDILSDEDVLTVQLWPASSVSQNSATSLTKNISGSKRRRRFSIRTSKDDERHGKPGDRRSQLHISNPSDFVHIVHMGPGPGFQTRGLVDLKPDGSHNASTNSSSGGAADKVRQLLNPIMRSSSSTSAAVHSVHGSKKDFEHIQSKGRPLSSHSKSSEVNRVR</sequence>
<dbReference type="PROSITE" id="PS50108">
    <property type="entry name" value="CRIB"/>
    <property type="match status" value="1"/>
</dbReference>
<dbReference type="GO" id="GO:0005737">
    <property type="term" value="C:cytoplasm"/>
    <property type="evidence" value="ECO:0007669"/>
    <property type="project" value="UniProtKB-SubCell"/>
</dbReference>
<dbReference type="PROSITE" id="PS50003">
    <property type="entry name" value="PH_DOMAIN"/>
    <property type="match status" value="1"/>
</dbReference>
<evidence type="ECO:0000256" key="6">
    <source>
        <dbReference type="ARBA" id="ARBA00022490"/>
    </source>
</evidence>
<dbReference type="SMART" id="SM00036">
    <property type="entry name" value="CNH"/>
    <property type="match status" value="1"/>
</dbReference>
<evidence type="ECO:0000256" key="16">
    <source>
        <dbReference type="ARBA" id="ARBA00023054"/>
    </source>
</evidence>
<dbReference type="InterPro" id="IPR002219">
    <property type="entry name" value="PKC_DAG/PE"/>
</dbReference>
<dbReference type="CDD" id="cd05597">
    <property type="entry name" value="STKc_DMPK_like"/>
    <property type="match status" value="1"/>
</dbReference>
<keyword evidence="14" id="KW-0862">Zinc</keyword>
<feature type="domain" description="CRIB" evidence="26">
    <location>
        <begin position="1659"/>
        <end position="1672"/>
    </location>
</feature>
<dbReference type="InterPro" id="IPR001849">
    <property type="entry name" value="PH_domain"/>
</dbReference>
<keyword evidence="12" id="KW-0863">Zinc-finger</keyword>
<feature type="domain" description="PH" evidence="23">
    <location>
        <begin position="1118"/>
        <end position="1263"/>
    </location>
</feature>
<dbReference type="InterPro" id="IPR011009">
    <property type="entry name" value="Kinase-like_dom_sf"/>
</dbReference>
<comment type="catalytic activity">
    <reaction evidence="19">
        <text>L-seryl-[protein] + ATP = O-phospho-L-seryl-[protein] + ADP + H(+)</text>
        <dbReference type="Rhea" id="RHEA:17989"/>
        <dbReference type="Rhea" id="RHEA-COMP:9863"/>
        <dbReference type="Rhea" id="RHEA-COMP:11604"/>
        <dbReference type="ChEBI" id="CHEBI:15378"/>
        <dbReference type="ChEBI" id="CHEBI:29999"/>
        <dbReference type="ChEBI" id="CHEBI:30616"/>
        <dbReference type="ChEBI" id="CHEBI:83421"/>
        <dbReference type="ChEBI" id="CHEBI:456216"/>
        <dbReference type="EC" id="2.7.11.1"/>
    </reaction>
</comment>
<dbReference type="GO" id="GO:0005856">
    <property type="term" value="C:cytoskeleton"/>
    <property type="evidence" value="ECO:0007669"/>
    <property type="project" value="TreeGrafter"/>
</dbReference>
<evidence type="ECO:0000256" key="11">
    <source>
        <dbReference type="ARBA" id="ARBA00022741"/>
    </source>
</evidence>
<feature type="domain" description="Phorbol-ester/DAG-type" evidence="25">
    <location>
        <begin position="1049"/>
        <end position="1099"/>
    </location>
</feature>
<dbReference type="InterPro" id="IPR000095">
    <property type="entry name" value="CRIB_dom"/>
</dbReference>
<dbReference type="Pfam" id="PF00069">
    <property type="entry name" value="Pkinase"/>
    <property type="match status" value="1"/>
</dbReference>
<dbReference type="PROSITE" id="PS00108">
    <property type="entry name" value="PROTEIN_KINASE_ST"/>
    <property type="match status" value="1"/>
</dbReference>
<evidence type="ECO:0000256" key="7">
    <source>
        <dbReference type="ARBA" id="ARBA00022527"/>
    </source>
</evidence>
<evidence type="ECO:0000259" key="27">
    <source>
        <dbReference type="PROSITE" id="PS50219"/>
    </source>
</evidence>
<dbReference type="PANTHER" id="PTHR22988:SF66">
    <property type="entry name" value="SERINE_THREONINE-PROTEIN KINASE GENGHIS KHAN"/>
    <property type="match status" value="1"/>
</dbReference>
<reference evidence="31" key="1">
    <citation type="submission" date="2016-04" db="UniProtKB">
        <authorList>
            <consortium name="WormBaseParasite"/>
        </authorList>
    </citation>
    <scope>IDENTIFICATION</scope>
</reference>
<organism evidence="31">
    <name type="scientific">Enterobius vermicularis</name>
    <name type="common">Human pinworm</name>
    <dbReference type="NCBI Taxonomy" id="51028"/>
    <lineage>
        <taxon>Eukaryota</taxon>
        <taxon>Metazoa</taxon>
        <taxon>Ecdysozoa</taxon>
        <taxon>Nematoda</taxon>
        <taxon>Chromadorea</taxon>
        <taxon>Rhabditida</taxon>
        <taxon>Spirurina</taxon>
        <taxon>Oxyuridomorpha</taxon>
        <taxon>Oxyuroidea</taxon>
        <taxon>Oxyuridae</taxon>
        <taxon>Enterobius</taxon>
    </lineage>
</organism>
<keyword evidence="16 21" id="KW-0175">Coiled coil</keyword>
<proteinExistence type="inferred from homology"/>
<evidence type="ECO:0000259" key="25">
    <source>
        <dbReference type="PROSITE" id="PS50081"/>
    </source>
</evidence>
<evidence type="ECO:0000256" key="18">
    <source>
        <dbReference type="ARBA" id="ARBA00047899"/>
    </source>
</evidence>
<evidence type="ECO:0000259" key="28">
    <source>
        <dbReference type="PROSITE" id="PS51285"/>
    </source>
</evidence>
<keyword evidence="6" id="KW-0963">Cytoplasm</keyword>
<dbReference type="Gene3D" id="1.20.5.340">
    <property type="match status" value="1"/>
</dbReference>
<dbReference type="Pfam" id="PF15796">
    <property type="entry name" value="KELK"/>
    <property type="match status" value="1"/>
</dbReference>
<reference evidence="29 30" key="2">
    <citation type="submission" date="2018-10" db="EMBL/GenBank/DDBJ databases">
        <authorList>
            <consortium name="Pathogen Informatics"/>
        </authorList>
    </citation>
    <scope>NUCLEOTIDE SEQUENCE [LARGE SCALE GENOMIC DNA]</scope>
</reference>
<keyword evidence="7" id="KW-0723">Serine/threonine-protein kinase</keyword>
<dbReference type="Pfam" id="PF25346">
    <property type="entry name" value="PH_MRCK"/>
    <property type="match status" value="1"/>
</dbReference>
<dbReference type="InterPro" id="IPR031597">
    <property type="entry name" value="KELK"/>
</dbReference>
<evidence type="ECO:0000256" key="9">
    <source>
        <dbReference type="ARBA" id="ARBA00022679"/>
    </source>
</evidence>
<evidence type="ECO:0000313" key="31">
    <source>
        <dbReference type="WBParaSite" id="EVEC_0000582201-mRNA-1"/>
    </source>
</evidence>
<dbReference type="Gene3D" id="3.30.60.20">
    <property type="match status" value="1"/>
</dbReference>
<dbReference type="GO" id="GO:0004674">
    <property type="term" value="F:protein serine/threonine kinase activity"/>
    <property type="evidence" value="ECO:0007669"/>
    <property type="project" value="UniProtKB-KW"/>
</dbReference>
<name>A0A158QAL9_ENTVE</name>
<evidence type="ECO:0000256" key="15">
    <source>
        <dbReference type="ARBA" id="ARBA00022840"/>
    </source>
</evidence>
<keyword evidence="11 20" id="KW-0547">Nucleotide-binding</keyword>
<comment type="subcellular location">
    <subcellularLocation>
        <location evidence="3">Cell projection</location>
        <location evidence="3">Lamellipodium</location>
    </subcellularLocation>
    <subcellularLocation>
        <location evidence="2">Cytoplasm</location>
    </subcellularLocation>
</comment>
<dbReference type="CDD" id="cd00132">
    <property type="entry name" value="CRIB"/>
    <property type="match status" value="1"/>
</dbReference>
<evidence type="ECO:0000259" key="24">
    <source>
        <dbReference type="PROSITE" id="PS50011"/>
    </source>
</evidence>
<protein>
    <recommendedName>
        <fullName evidence="5">non-specific serine/threonine protein kinase</fullName>
        <ecNumber evidence="5">2.7.11.1</ecNumber>
    </recommendedName>
</protein>
<evidence type="ECO:0000256" key="12">
    <source>
        <dbReference type="ARBA" id="ARBA00022771"/>
    </source>
</evidence>
<feature type="domain" description="CNH" evidence="27">
    <location>
        <begin position="1290"/>
        <end position="1582"/>
    </location>
</feature>
<evidence type="ECO:0000313" key="29">
    <source>
        <dbReference type="EMBL" id="VDD90682.1"/>
    </source>
</evidence>
<keyword evidence="17" id="KW-0966">Cell projection</keyword>
<evidence type="ECO:0000259" key="23">
    <source>
        <dbReference type="PROSITE" id="PS50003"/>
    </source>
</evidence>
<feature type="region of interest" description="Disordered" evidence="22">
    <location>
        <begin position="821"/>
        <end position="855"/>
    </location>
</feature>
<dbReference type="InterPro" id="IPR011993">
    <property type="entry name" value="PH-like_dom_sf"/>
</dbReference>
<dbReference type="InterPro" id="IPR000719">
    <property type="entry name" value="Prot_kinase_dom"/>
</dbReference>